<feature type="compositionally biased region" description="Basic and acidic residues" evidence="1">
    <location>
        <begin position="49"/>
        <end position="59"/>
    </location>
</feature>
<gene>
    <name evidence="2" type="ORF">SAMN05216252_107273</name>
</gene>
<proteinExistence type="predicted"/>
<protein>
    <submittedName>
        <fullName evidence="2">Uncharacterized protein</fullName>
    </submittedName>
</protein>
<dbReference type="RefSeq" id="WP_089224704.1">
    <property type="nucleotide sequence ID" value="NZ_FZOF01000007.1"/>
</dbReference>
<organism evidence="2 3">
    <name type="scientific">Actinacidiphila glaucinigra</name>
    <dbReference type="NCBI Taxonomy" id="235986"/>
    <lineage>
        <taxon>Bacteria</taxon>
        <taxon>Bacillati</taxon>
        <taxon>Actinomycetota</taxon>
        <taxon>Actinomycetes</taxon>
        <taxon>Kitasatosporales</taxon>
        <taxon>Streptomycetaceae</taxon>
        <taxon>Actinacidiphila</taxon>
    </lineage>
</organism>
<dbReference type="AlphaFoldDB" id="A0A239G893"/>
<dbReference type="EMBL" id="FZOF01000007">
    <property type="protein sequence ID" value="SNS65301.1"/>
    <property type="molecule type" value="Genomic_DNA"/>
</dbReference>
<evidence type="ECO:0000256" key="1">
    <source>
        <dbReference type="SAM" id="MobiDB-lite"/>
    </source>
</evidence>
<dbReference type="OrthoDB" id="4306365at2"/>
<accession>A0A239G893</accession>
<feature type="compositionally biased region" description="Basic and acidic residues" evidence="1">
    <location>
        <begin position="21"/>
        <end position="40"/>
    </location>
</feature>
<feature type="region of interest" description="Disordered" evidence="1">
    <location>
        <begin position="1"/>
        <end position="59"/>
    </location>
</feature>
<keyword evidence="3" id="KW-1185">Reference proteome</keyword>
<sequence>MKSTSSDADPYLYAETPSQAEGERIYDEAERSTMEIHPDVPRTTPSQAEGERLDEIPPQ</sequence>
<evidence type="ECO:0000313" key="2">
    <source>
        <dbReference type="EMBL" id="SNS65301.1"/>
    </source>
</evidence>
<name>A0A239G893_9ACTN</name>
<dbReference type="Proteomes" id="UP000198280">
    <property type="component" value="Unassembled WGS sequence"/>
</dbReference>
<evidence type="ECO:0000313" key="3">
    <source>
        <dbReference type="Proteomes" id="UP000198280"/>
    </source>
</evidence>
<reference evidence="2 3" key="1">
    <citation type="submission" date="2017-06" db="EMBL/GenBank/DDBJ databases">
        <authorList>
            <person name="Kim H.J."/>
            <person name="Triplett B.A."/>
        </authorList>
    </citation>
    <scope>NUCLEOTIDE SEQUENCE [LARGE SCALE GENOMIC DNA]</scope>
    <source>
        <strain evidence="2 3">CGMCC 4.1858</strain>
    </source>
</reference>